<evidence type="ECO:0000256" key="2">
    <source>
        <dbReference type="ARBA" id="ARBA00009773"/>
    </source>
</evidence>
<feature type="transmembrane region" description="Helical" evidence="8">
    <location>
        <begin position="307"/>
        <end position="332"/>
    </location>
</feature>
<keyword evidence="3" id="KW-0813">Transport</keyword>
<dbReference type="PANTHER" id="PTHR21716:SF53">
    <property type="entry name" value="PERMEASE PERM-RELATED"/>
    <property type="match status" value="1"/>
</dbReference>
<keyword evidence="7 8" id="KW-0472">Membrane</keyword>
<dbReference type="Pfam" id="PF01594">
    <property type="entry name" value="AI-2E_transport"/>
    <property type="match status" value="1"/>
</dbReference>
<keyword evidence="5 8" id="KW-0812">Transmembrane</keyword>
<reference evidence="9 10" key="1">
    <citation type="submission" date="2020-08" db="EMBL/GenBank/DDBJ databases">
        <title>Oceanospirillum sp. nov. isolated from marine sediment.</title>
        <authorList>
            <person name="Ji X."/>
        </authorList>
    </citation>
    <scope>NUCLEOTIDE SEQUENCE [LARGE SCALE GENOMIC DNA]</scope>
    <source>
        <strain evidence="9 10">D5</strain>
    </source>
</reference>
<evidence type="ECO:0000313" key="10">
    <source>
        <dbReference type="Proteomes" id="UP000565262"/>
    </source>
</evidence>
<evidence type="ECO:0000256" key="8">
    <source>
        <dbReference type="SAM" id="Phobius"/>
    </source>
</evidence>
<organism evidence="9 10">
    <name type="scientific">Oceanospirillum sediminis</name>
    <dbReference type="NCBI Taxonomy" id="2760088"/>
    <lineage>
        <taxon>Bacteria</taxon>
        <taxon>Pseudomonadati</taxon>
        <taxon>Pseudomonadota</taxon>
        <taxon>Gammaproteobacteria</taxon>
        <taxon>Oceanospirillales</taxon>
        <taxon>Oceanospirillaceae</taxon>
        <taxon>Oceanospirillum</taxon>
    </lineage>
</organism>
<evidence type="ECO:0000256" key="5">
    <source>
        <dbReference type="ARBA" id="ARBA00022692"/>
    </source>
</evidence>
<comment type="caution">
    <text evidence="9">The sequence shown here is derived from an EMBL/GenBank/DDBJ whole genome shotgun (WGS) entry which is preliminary data.</text>
</comment>
<feature type="transmembrane region" description="Helical" evidence="8">
    <location>
        <begin position="278"/>
        <end position="301"/>
    </location>
</feature>
<dbReference type="Proteomes" id="UP000565262">
    <property type="component" value="Unassembled WGS sequence"/>
</dbReference>
<feature type="transmembrane region" description="Helical" evidence="8">
    <location>
        <begin position="64"/>
        <end position="93"/>
    </location>
</feature>
<accession>A0A839IM60</accession>
<dbReference type="PANTHER" id="PTHR21716">
    <property type="entry name" value="TRANSMEMBRANE PROTEIN"/>
    <property type="match status" value="1"/>
</dbReference>
<evidence type="ECO:0000256" key="4">
    <source>
        <dbReference type="ARBA" id="ARBA00022475"/>
    </source>
</evidence>
<feature type="transmembrane region" description="Helical" evidence="8">
    <location>
        <begin position="156"/>
        <end position="177"/>
    </location>
</feature>
<feature type="transmembrane region" description="Helical" evidence="8">
    <location>
        <begin position="217"/>
        <end position="235"/>
    </location>
</feature>
<protein>
    <submittedName>
        <fullName evidence="9">AI-2E family transporter</fullName>
    </submittedName>
</protein>
<dbReference type="EMBL" id="JACJFM010000002">
    <property type="protein sequence ID" value="MBB1485557.1"/>
    <property type="molecule type" value="Genomic_DNA"/>
</dbReference>
<dbReference type="AlphaFoldDB" id="A0A839IM60"/>
<evidence type="ECO:0000256" key="7">
    <source>
        <dbReference type="ARBA" id="ARBA00023136"/>
    </source>
</evidence>
<evidence type="ECO:0000256" key="6">
    <source>
        <dbReference type="ARBA" id="ARBA00022989"/>
    </source>
</evidence>
<proteinExistence type="inferred from homology"/>
<comment type="subcellular location">
    <subcellularLocation>
        <location evidence="1">Cell membrane</location>
        <topology evidence="1">Multi-pass membrane protein</topology>
    </subcellularLocation>
</comment>
<feature type="transmembrane region" description="Helical" evidence="8">
    <location>
        <begin position="20"/>
        <end position="52"/>
    </location>
</feature>
<dbReference type="InterPro" id="IPR002549">
    <property type="entry name" value="AI-2E-like"/>
</dbReference>
<dbReference type="GO" id="GO:0005886">
    <property type="term" value="C:plasma membrane"/>
    <property type="evidence" value="ECO:0007669"/>
    <property type="project" value="UniProtKB-SubCell"/>
</dbReference>
<name>A0A839IM60_9GAMM</name>
<feature type="transmembrane region" description="Helical" evidence="8">
    <location>
        <begin position="241"/>
        <end position="266"/>
    </location>
</feature>
<evidence type="ECO:0000256" key="3">
    <source>
        <dbReference type="ARBA" id="ARBA00022448"/>
    </source>
</evidence>
<gene>
    <name evidence="9" type="ORF">H4O21_02895</name>
</gene>
<comment type="similarity">
    <text evidence="2">Belongs to the autoinducer-2 exporter (AI-2E) (TC 2.A.86) family.</text>
</comment>
<keyword evidence="10" id="KW-1185">Reference proteome</keyword>
<evidence type="ECO:0000256" key="1">
    <source>
        <dbReference type="ARBA" id="ARBA00004651"/>
    </source>
</evidence>
<evidence type="ECO:0000313" key="9">
    <source>
        <dbReference type="EMBL" id="MBB1485557.1"/>
    </source>
</evidence>
<keyword evidence="4" id="KW-1003">Cell membrane</keyword>
<keyword evidence="6 8" id="KW-1133">Transmembrane helix</keyword>
<sequence length="360" mass="40101">MKDVARYWLQRYFSDEEAVIFFLLLVAGFSVVIFLGTMLAPFLASVVLAYLLEGIVSKLEQLKVPFKLAVVSVFLMFVSLLSALIFVILPLVWRQLISLAEELPGMLEKGQKFLLFLPEQYPGVVSEEQVQELVSLIAVEIGQFGQTMLSISLATIPNVFAIFIYLILVPILVFFLLKDRDYLVSWFLSYLPDKRVLMTRIWKEMDQQLANYIRGKAIEIVIVGVATYLGLVVFGTQYSALLGLLVGLSVLVPYIGAAVVTVPVVLIGMFQFGLTETFLYLMLVYGVIQALDGNVLVPLLFSEAVNLHPVAIIVAVLFFGGLWGFWGVFFAIPLATLMKAVLFAWPRAIDSCPPLPDKTP</sequence>
<dbReference type="GO" id="GO:0055085">
    <property type="term" value="P:transmembrane transport"/>
    <property type="evidence" value="ECO:0007669"/>
    <property type="project" value="TreeGrafter"/>
</dbReference>